<dbReference type="Proteomes" id="UP000035481">
    <property type="component" value="Unassembled WGS sequence"/>
</dbReference>
<dbReference type="PROSITE" id="PS50113">
    <property type="entry name" value="PAC"/>
    <property type="match status" value="1"/>
</dbReference>
<dbReference type="CDD" id="cd14014">
    <property type="entry name" value="STKc_PknB_like"/>
    <property type="match status" value="1"/>
</dbReference>
<dbReference type="PRINTS" id="PR00344">
    <property type="entry name" value="BCTRLSENSOR"/>
</dbReference>
<evidence type="ECO:0000313" key="7">
    <source>
        <dbReference type="EMBL" id="KLD63767.1"/>
    </source>
</evidence>
<dbReference type="Pfam" id="PF02518">
    <property type="entry name" value="HATPase_c"/>
    <property type="match status" value="1"/>
</dbReference>
<dbReference type="Gene3D" id="1.10.287.130">
    <property type="match status" value="1"/>
</dbReference>
<dbReference type="PATRIC" id="fig|1440762.4.peg.1547"/>
<dbReference type="InterPro" id="IPR013655">
    <property type="entry name" value="PAS_fold_3"/>
</dbReference>
<dbReference type="SUPFAM" id="SSF55874">
    <property type="entry name" value="ATPase domain of HSP90 chaperone/DNA topoisomerase II/histidine kinase"/>
    <property type="match status" value="1"/>
</dbReference>
<name>A0A0G9H7U9_9GAMM</name>
<dbReference type="InterPro" id="IPR005467">
    <property type="entry name" value="His_kinase_dom"/>
</dbReference>
<dbReference type="InterPro" id="IPR000014">
    <property type="entry name" value="PAS"/>
</dbReference>
<dbReference type="Pfam" id="PF00069">
    <property type="entry name" value="Pkinase"/>
    <property type="match status" value="1"/>
</dbReference>
<evidence type="ECO:0000256" key="2">
    <source>
        <dbReference type="ARBA" id="ARBA00012438"/>
    </source>
</evidence>
<evidence type="ECO:0000259" key="5">
    <source>
        <dbReference type="PROSITE" id="PS50109"/>
    </source>
</evidence>
<dbReference type="InterPro" id="IPR000719">
    <property type="entry name" value="Prot_kinase_dom"/>
</dbReference>
<dbReference type="PROSITE" id="PS50011">
    <property type="entry name" value="PROTEIN_KINASE_DOM"/>
    <property type="match status" value="1"/>
</dbReference>
<proteinExistence type="predicted"/>
<evidence type="ECO:0000256" key="3">
    <source>
        <dbReference type="ARBA" id="ARBA00022553"/>
    </source>
</evidence>
<dbReference type="InterPro" id="IPR029016">
    <property type="entry name" value="GAF-like_dom_sf"/>
</dbReference>
<dbReference type="InterPro" id="IPR027417">
    <property type="entry name" value="P-loop_NTPase"/>
</dbReference>
<dbReference type="Pfam" id="PF13191">
    <property type="entry name" value="AAA_16"/>
    <property type="match status" value="1"/>
</dbReference>
<dbReference type="STRING" id="1440762.Y882_10270"/>
<evidence type="ECO:0000259" key="6">
    <source>
        <dbReference type="PROSITE" id="PS50113"/>
    </source>
</evidence>
<dbReference type="Gene3D" id="3.40.50.300">
    <property type="entry name" value="P-loop containing nucleotide triphosphate hydrolases"/>
    <property type="match status" value="1"/>
</dbReference>
<dbReference type="PANTHER" id="PTHR43642:SF1">
    <property type="entry name" value="HYBRID SIGNAL TRANSDUCTION HISTIDINE KINASE G"/>
    <property type="match status" value="1"/>
</dbReference>
<keyword evidence="7" id="KW-0808">Transferase</keyword>
<dbReference type="SUPFAM" id="SSF55781">
    <property type="entry name" value="GAF domain-like"/>
    <property type="match status" value="1"/>
</dbReference>
<dbReference type="GO" id="GO:0005524">
    <property type="term" value="F:ATP binding"/>
    <property type="evidence" value="ECO:0007669"/>
    <property type="project" value="InterPro"/>
</dbReference>
<dbReference type="InterPro" id="IPR004358">
    <property type="entry name" value="Sig_transdc_His_kin-like_C"/>
</dbReference>
<dbReference type="InterPro" id="IPR003594">
    <property type="entry name" value="HATPase_dom"/>
</dbReference>
<feature type="domain" description="Protein kinase" evidence="4">
    <location>
        <begin position="1"/>
        <end position="267"/>
    </location>
</feature>
<dbReference type="SMART" id="SM00387">
    <property type="entry name" value="HATPase_c"/>
    <property type="match status" value="1"/>
</dbReference>
<dbReference type="PROSITE" id="PS50109">
    <property type="entry name" value="HIS_KIN"/>
    <property type="match status" value="1"/>
</dbReference>
<dbReference type="Gene3D" id="3.30.565.10">
    <property type="entry name" value="Histidine kinase-like ATPase, C-terminal domain"/>
    <property type="match status" value="1"/>
</dbReference>
<dbReference type="SUPFAM" id="SSF56112">
    <property type="entry name" value="Protein kinase-like (PK-like)"/>
    <property type="match status" value="1"/>
</dbReference>
<dbReference type="Gene3D" id="3.30.450.40">
    <property type="match status" value="1"/>
</dbReference>
<dbReference type="GO" id="GO:0000155">
    <property type="term" value="F:phosphorelay sensor kinase activity"/>
    <property type="evidence" value="ECO:0007669"/>
    <property type="project" value="InterPro"/>
</dbReference>
<organism evidence="7 8">
    <name type="scientific">Dyella japonica DSM 16301</name>
    <dbReference type="NCBI Taxonomy" id="1440762"/>
    <lineage>
        <taxon>Bacteria</taxon>
        <taxon>Pseudomonadati</taxon>
        <taxon>Pseudomonadota</taxon>
        <taxon>Gammaproteobacteria</taxon>
        <taxon>Lysobacterales</taxon>
        <taxon>Rhodanobacteraceae</taxon>
        <taxon>Dyella</taxon>
    </lineage>
</organism>
<dbReference type="InterPro" id="IPR003661">
    <property type="entry name" value="HisK_dim/P_dom"/>
</dbReference>
<sequence>MEPLREGGDFNYYRGRERADPTPILVVTVADEQPSPQNIRRLEHEYALATELDTAWAARPLALARQQGRAALILEDPGGDPLDRIIARQQGQPLELSRFLRIAIGLAAALGHAHRQGLIHRDVKPANALVDESGRAWLTGFGIASRLARERQPPDAPEFIAGSLPYMAPEQTGRMNRSIDSRSDLYSLGVTLYEMSTGRLPFIAADPMEWVHCQIARQPTAPNERTPTIPMPVSAIIMKLLSKTAEERYQTAVGLERDLRRCLHEWETQGRIGPARLGAHDMPDRLLIPEKLYGRAAEIAALLASFERVVKGGRPELVLVRGYSGVGKSSVVNELHKALVPPRGIFATGKFDQYKRDIPYATLAQAFQSLVRPILARSDAELSRWREVLGEALGPNGQLMVELVPELKLIIGEQPAVPELPPKDAQARFHLVCRRFIGAFTREHPLALFLDDLQWLDAPTLDLLEDLLTQPGVRQLLLIGAYRDNEVTPTHPLMRKLQVMQQAGAMLEHIVLAPLKRHDLQQLIADTLHCEPAEAGPLAALVEEKTSGNPFFAIQFMSALFDEGLLAFDHRLGQWRWELERIRAKGYTDNVVDLMVGKLNRLSIGTQDALQKLACLGNMADIALLNLIYPESSKQLHGQLWEAVRTGLVFRSDVAYSFLHDRVQEAAYLLIPQALQAQMHLHIGMLMASHMPADRLEEGIFEIVNQLNRGAFLIGEHHDRERVAELNLIAGKRAKAATAYDAALKYLHAGRSLLSEDSWERCYGLVFSIESLMAECELHTADMPAAERRLNLLAQRAGNRHDDAVVTRLQITLYTALDRSERAISVFLDYLHRNGTTWSRRPTRDDVMQEYHRLWLLVGERQIEQLVDLPPLRDPDVLDMLDVFTEIVHPAMFFDENLSTLVVCRMVALCLEHGNGDAACFGYVWFGMFAGPRFNNYRDGYRFAQLGYDLVEKRKLTRYEARTYLSFATLMPWAKHAAQARELIRRAFDVAYRTGDLTFSAYSWHALITSYLAVGDPLAEVQAEVEQGLHFVSKAGFGLVTENCAAQLGLVRTLRGLTPVFGHLDAHDYSESDTEQRFASNPTLALAEFFYWTRKMQARYFAGDHVAAVEASRKAHLLLWSATSQVETGDFRYYAALAHAAAWHAAGAEEKQAHLAALNDHHQQLAIWALHCPANFDTRSTLVSAEIARIEDRILDAEHLYETAIRCAHDSGFAHCEAVANEAAATFYAARGLAKIAQVYARDARKAYLRWGATGKLKQLDERYPPAREERHPASATPGASFGELDVETVVKASQALSSEIVLPNLIEMLVRITVENAGAERGLLILLRGGTHGGEPRIEAEATTGTGSIEVVIRNAAVTPSDLPQTLLHYVMRTQERVLLDDAGADEVYAHDDYVRQQRIRSILCLPILRQAKLIGALYLENKLTPGAFTPDRLMLLELLASQASISLENAALYTDLQRSEAFLTQGQKISRTGTFGWSAASGEFYWSEENYNILEYDHEVQPSPELALQRMHPDDREFVRRNLEAAMKENRAIDHQHRLLMPDGRIKYIRVKGRAVNIGGLDFVGAARDVTEQVQAEETLRQAQADLAHVARVATLNAMTASIGHEVSQPLSGILTNAHTCLRMLAADPPNLAGAAETARRTIRDADRASGVIKRLRAMFSKNAPSMERVDLSDAASEVIALSAGELQRNRALVQTEFAPNLPPVSADRVQLQQVILNLLLNAADAMATVEDRPRTLLVKTSLDGKGGVTLSVRDAGTGVDPQTADKLFDAFYTTKANGMGIGLSICRSIITSHEGSLWAEANDGPGATFSFTLPAADEASDAS</sequence>
<reference evidence="7 8" key="1">
    <citation type="journal article" date="2015" name="Antonie Van Leeuwenhoek">
        <title>A phylogenomic and molecular marker based taxonomic framework for the order Xanthomonadales: proposal to transfer the families Algiphilaceae and Solimonadaceae to the order Nevskiales ord. nov. and to create a new family within the order Xanthomonadales, the family Rhodanobacteraceae fam. nov., containing the genus Rhodanobacter and its closest relatives.</title>
        <authorList>
            <person name="Naushad S."/>
            <person name="Adeolu M."/>
            <person name="Wong S."/>
            <person name="Sohail M."/>
            <person name="Schellhorn H.E."/>
            <person name="Gupta R.S."/>
        </authorList>
    </citation>
    <scope>NUCLEOTIDE SEQUENCE [LARGE SCALE GENOMIC DNA]</scope>
    <source>
        <strain evidence="7 8">DSM 16301</strain>
    </source>
</reference>
<protein>
    <recommendedName>
        <fullName evidence="2">histidine kinase</fullName>
        <ecNumber evidence="2">2.7.13.3</ecNumber>
    </recommendedName>
</protein>
<dbReference type="SMART" id="SM00388">
    <property type="entry name" value="HisKA"/>
    <property type="match status" value="1"/>
</dbReference>
<evidence type="ECO:0000313" key="8">
    <source>
        <dbReference type="Proteomes" id="UP000035481"/>
    </source>
</evidence>
<comment type="catalytic activity">
    <reaction evidence="1">
        <text>ATP + protein L-histidine = ADP + protein N-phospho-L-histidine.</text>
        <dbReference type="EC" id="2.7.13.3"/>
    </reaction>
</comment>
<dbReference type="SUPFAM" id="SSF55785">
    <property type="entry name" value="PYP-like sensor domain (PAS domain)"/>
    <property type="match status" value="1"/>
</dbReference>
<dbReference type="InterPro" id="IPR053159">
    <property type="entry name" value="Hybrid_Histidine_Kinase"/>
</dbReference>
<dbReference type="EMBL" id="JPLA01000025">
    <property type="protein sequence ID" value="KLD63767.1"/>
    <property type="molecule type" value="Genomic_DNA"/>
</dbReference>
<comment type="caution">
    <text evidence="7">The sequence shown here is derived from an EMBL/GenBank/DDBJ whole genome shotgun (WGS) entry which is preliminary data.</text>
</comment>
<dbReference type="Pfam" id="PF08447">
    <property type="entry name" value="PAS_3"/>
    <property type="match status" value="1"/>
</dbReference>
<dbReference type="InterPro" id="IPR036890">
    <property type="entry name" value="HATPase_C_sf"/>
</dbReference>
<dbReference type="Pfam" id="PF01590">
    <property type="entry name" value="GAF"/>
    <property type="match status" value="1"/>
</dbReference>
<keyword evidence="3" id="KW-0597">Phosphoprotein</keyword>
<dbReference type="Gene3D" id="3.30.450.20">
    <property type="entry name" value="PAS domain"/>
    <property type="match status" value="1"/>
</dbReference>
<feature type="domain" description="Histidine kinase" evidence="5">
    <location>
        <begin position="1604"/>
        <end position="1820"/>
    </location>
</feature>
<evidence type="ECO:0000259" key="4">
    <source>
        <dbReference type="PROSITE" id="PS50011"/>
    </source>
</evidence>
<dbReference type="InterPro" id="IPR035965">
    <property type="entry name" value="PAS-like_dom_sf"/>
</dbReference>
<keyword evidence="7" id="KW-0418">Kinase</keyword>
<dbReference type="NCBIfam" id="TIGR00229">
    <property type="entry name" value="sensory_box"/>
    <property type="match status" value="1"/>
</dbReference>
<dbReference type="Gene3D" id="1.10.510.10">
    <property type="entry name" value="Transferase(Phosphotransferase) domain 1"/>
    <property type="match status" value="1"/>
</dbReference>
<accession>A0A0G9H7U9</accession>
<dbReference type="InterPro" id="IPR011009">
    <property type="entry name" value="Kinase-like_dom_sf"/>
</dbReference>
<dbReference type="InterPro" id="IPR003018">
    <property type="entry name" value="GAF"/>
</dbReference>
<dbReference type="EC" id="2.7.13.3" evidence="2"/>
<dbReference type="InterPro" id="IPR041664">
    <property type="entry name" value="AAA_16"/>
</dbReference>
<evidence type="ECO:0000256" key="1">
    <source>
        <dbReference type="ARBA" id="ARBA00000085"/>
    </source>
</evidence>
<dbReference type="SMART" id="SM00065">
    <property type="entry name" value="GAF"/>
    <property type="match status" value="1"/>
</dbReference>
<gene>
    <name evidence="7" type="ORF">Y882_10270</name>
</gene>
<dbReference type="SMART" id="SM00220">
    <property type="entry name" value="S_TKc"/>
    <property type="match status" value="1"/>
</dbReference>
<dbReference type="InterPro" id="IPR000700">
    <property type="entry name" value="PAS-assoc_C"/>
</dbReference>
<feature type="domain" description="PAC" evidence="6">
    <location>
        <begin position="1535"/>
        <end position="1584"/>
    </location>
</feature>
<dbReference type="PANTHER" id="PTHR43642">
    <property type="entry name" value="HYBRID SIGNAL TRANSDUCTION HISTIDINE KINASE G"/>
    <property type="match status" value="1"/>
</dbReference>
<dbReference type="CDD" id="cd00082">
    <property type="entry name" value="HisKA"/>
    <property type="match status" value="1"/>
</dbReference>
<dbReference type="SUPFAM" id="SSF52540">
    <property type="entry name" value="P-loop containing nucleoside triphosphate hydrolases"/>
    <property type="match status" value="1"/>
</dbReference>